<evidence type="ECO:0008006" key="5">
    <source>
        <dbReference type="Google" id="ProtNLM"/>
    </source>
</evidence>
<comment type="caution">
    <text evidence="3">The sequence shown here is derived from an EMBL/GenBank/DDBJ whole genome shotgun (WGS) entry which is preliminary data.</text>
</comment>
<keyword evidence="4" id="KW-1185">Reference proteome</keyword>
<dbReference type="GO" id="GO:0042981">
    <property type="term" value="P:regulation of apoptotic process"/>
    <property type="evidence" value="ECO:0007669"/>
    <property type="project" value="InterPro"/>
</dbReference>
<accession>A0AAV1JWI8</accession>
<dbReference type="EMBL" id="CAVLEF010000225">
    <property type="protein sequence ID" value="CAK1553691.1"/>
    <property type="molecule type" value="Genomic_DNA"/>
</dbReference>
<organism evidence="3 4">
    <name type="scientific">Leptosia nina</name>
    <dbReference type="NCBI Taxonomy" id="320188"/>
    <lineage>
        <taxon>Eukaryota</taxon>
        <taxon>Metazoa</taxon>
        <taxon>Ecdysozoa</taxon>
        <taxon>Arthropoda</taxon>
        <taxon>Hexapoda</taxon>
        <taxon>Insecta</taxon>
        <taxon>Pterygota</taxon>
        <taxon>Neoptera</taxon>
        <taxon>Endopterygota</taxon>
        <taxon>Lepidoptera</taxon>
        <taxon>Glossata</taxon>
        <taxon>Ditrysia</taxon>
        <taxon>Papilionoidea</taxon>
        <taxon>Pieridae</taxon>
        <taxon>Pierinae</taxon>
        <taxon>Leptosia</taxon>
    </lineage>
</organism>
<dbReference type="Gene3D" id="1.10.533.10">
    <property type="entry name" value="Death Domain, Fas"/>
    <property type="match status" value="2"/>
</dbReference>
<proteinExistence type="predicted"/>
<dbReference type="InterPro" id="IPR011029">
    <property type="entry name" value="DEATH-like_dom_sf"/>
</dbReference>
<reference evidence="3 4" key="1">
    <citation type="submission" date="2023-11" db="EMBL/GenBank/DDBJ databases">
        <authorList>
            <person name="Okamura Y."/>
        </authorList>
    </citation>
    <scope>NUCLEOTIDE SEQUENCE [LARGE SCALE GENOMIC DNA]</scope>
</reference>
<gene>
    <name evidence="3" type="ORF">LNINA_LOCUS12659</name>
</gene>
<feature type="domain" description="Death" evidence="1">
    <location>
        <begin position="133"/>
        <end position="216"/>
    </location>
</feature>
<evidence type="ECO:0000259" key="1">
    <source>
        <dbReference type="PROSITE" id="PS50017"/>
    </source>
</evidence>
<dbReference type="GO" id="GO:0007165">
    <property type="term" value="P:signal transduction"/>
    <property type="evidence" value="ECO:0007669"/>
    <property type="project" value="InterPro"/>
</dbReference>
<dbReference type="InterPro" id="IPR000488">
    <property type="entry name" value="Death_dom"/>
</dbReference>
<evidence type="ECO:0000313" key="4">
    <source>
        <dbReference type="Proteomes" id="UP001497472"/>
    </source>
</evidence>
<dbReference type="PROSITE" id="PS50017">
    <property type="entry name" value="DEATH_DOMAIN"/>
    <property type="match status" value="1"/>
</dbReference>
<dbReference type="PROSITE" id="PS50168">
    <property type="entry name" value="DED"/>
    <property type="match status" value="1"/>
</dbReference>
<dbReference type="AlphaFoldDB" id="A0AAV1JWI8"/>
<dbReference type="InterPro" id="IPR001875">
    <property type="entry name" value="DED_dom"/>
</dbReference>
<dbReference type="SMART" id="SM00005">
    <property type="entry name" value="DEATH"/>
    <property type="match status" value="1"/>
</dbReference>
<protein>
    <recommendedName>
        <fullName evidence="5">Death domain-containing protein</fullName>
    </recommendedName>
</protein>
<name>A0AAV1JWI8_9NEOP</name>
<evidence type="ECO:0000313" key="3">
    <source>
        <dbReference type="EMBL" id="CAK1553691.1"/>
    </source>
</evidence>
<dbReference type="Pfam" id="PF00531">
    <property type="entry name" value="Death"/>
    <property type="match status" value="1"/>
</dbReference>
<sequence>MTLLEYNQLKRQVIYNFGLNDNNNNLLGQLKEFYRTEIDSNRRFDEINTIGQLINILELRNTLSEDNISPLKEIAQRLNNNEIIRLICDYEKSHLPKGSFNYYATEQNIATSKEFIDPLPTGHPYGNITHRKKARIIEKIVEEIGTNWRDLARNLRIQEGQIDEIDKTKETLAEKATELLKLYERKADPQRGFYYLCNALENARRRDLSRSLQKIIVMNI</sequence>
<dbReference type="Proteomes" id="UP001497472">
    <property type="component" value="Unassembled WGS sequence"/>
</dbReference>
<evidence type="ECO:0000259" key="2">
    <source>
        <dbReference type="PROSITE" id="PS50168"/>
    </source>
</evidence>
<dbReference type="SUPFAM" id="SSF47986">
    <property type="entry name" value="DEATH domain"/>
    <property type="match status" value="2"/>
</dbReference>
<feature type="domain" description="DED" evidence="2">
    <location>
        <begin position="9"/>
        <end position="89"/>
    </location>
</feature>
<dbReference type="CDD" id="cd01670">
    <property type="entry name" value="Death"/>
    <property type="match status" value="1"/>
</dbReference>